<dbReference type="Proteomes" id="UP000886124">
    <property type="component" value="Unassembled WGS sequence"/>
</dbReference>
<gene>
    <name evidence="4" type="ORF">ENJ89_10065</name>
</gene>
<comment type="caution">
    <text evidence="4">The sequence shown here is derived from an EMBL/GenBank/DDBJ whole genome shotgun (WGS) entry which is preliminary data.</text>
</comment>
<organism evidence="4">
    <name type="scientific">Caldithrix abyssi</name>
    <dbReference type="NCBI Taxonomy" id="187145"/>
    <lineage>
        <taxon>Bacteria</taxon>
        <taxon>Pseudomonadati</taxon>
        <taxon>Calditrichota</taxon>
        <taxon>Calditrichia</taxon>
        <taxon>Calditrichales</taxon>
        <taxon>Calditrichaceae</taxon>
        <taxon>Caldithrix</taxon>
    </lineage>
</organism>
<name>A0A7V5PQU9_CALAY</name>
<keyword evidence="2" id="KW-1133">Transmembrane helix</keyword>
<accession>A0A7V5PQU9</accession>
<keyword evidence="2" id="KW-0472">Membrane</keyword>
<evidence type="ECO:0000256" key="1">
    <source>
        <dbReference type="SAM" id="MobiDB-lite"/>
    </source>
</evidence>
<feature type="transmembrane region" description="Helical" evidence="2">
    <location>
        <begin position="461"/>
        <end position="483"/>
    </location>
</feature>
<feature type="signal peptide" evidence="3">
    <location>
        <begin position="1"/>
        <end position="23"/>
    </location>
</feature>
<proteinExistence type="predicted"/>
<dbReference type="AlphaFoldDB" id="A0A7V5PQU9"/>
<evidence type="ECO:0000313" key="4">
    <source>
        <dbReference type="EMBL" id="HHJ53528.1"/>
    </source>
</evidence>
<dbReference type="PANTHER" id="PTHR40940:SF2">
    <property type="entry name" value="BATD"/>
    <property type="match status" value="1"/>
</dbReference>
<dbReference type="Pfam" id="PF13584">
    <property type="entry name" value="BatD"/>
    <property type="match status" value="3"/>
</dbReference>
<protein>
    <submittedName>
        <fullName evidence="4">Protein BatD</fullName>
    </submittedName>
</protein>
<evidence type="ECO:0000256" key="3">
    <source>
        <dbReference type="SAM" id="SignalP"/>
    </source>
</evidence>
<dbReference type="InterPro" id="IPR025738">
    <property type="entry name" value="BatD"/>
</dbReference>
<feature type="region of interest" description="Disordered" evidence="1">
    <location>
        <begin position="129"/>
        <end position="148"/>
    </location>
</feature>
<keyword evidence="2" id="KW-0812">Transmembrane</keyword>
<reference evidence="4" key="1">
    <citation type="journal article" date="2020" name="mSystems">
        <title>Genome- and Community-Level Interaction Insights into Carbon Utilization and Element Cycling Functions of Hydrothermarchaeota in Hydrothermal Sediment.</title>
        <authorList>
            <person name="Zhou Z."/>
            <person name="Liu Y."/>
            <person name="Xu W."/>
            <person name="Pan J."/>
            <person name="Luo Z.H."/>
            <person name="Li M."/>
        </authorList>
    </citation>
    <scope>NUCLEOTIDE SEQUENCE [LARGE SCALE GENOMIC DNA]</scope>
    <source>
        <strain evidence="4">HyVt-527</strain>
    </source>
</reference>
<dbReference type="PANTHER" id="PTHR40940">
    <property type="entry name" value="PROTEIN BATD-RELATED"/>
    <property type="match status" value="1"/>
</dbReference>
<dbReference type="EMBL" id="DROD01000638">
    <property type="protein sequence ID" value="HHJ53528.1"/>
    <property type="molecule type" value="Genomic_DNA"/>
</dbReference>
<evidence type="ECO:0000256" key="2">
    <source>
        <dbReference type="SAM" id="Phobius"/>
    </source>
</evidence>
<sequence length="610" mass="68209">MKGMAQYFIALWAVLLAAGLASAQPSTIQASVSKNTVGPEEQFSYSVEVSGSTTSLPDVNFPDLSKFYVLSGPNESTNLQWINGKMSSSKILTFYLQPRQAGTFTIAPATVEYKGKTYRSNAITIKVTKTAQAPTAGRQKKQQRGRSDQELLGKSLYLKTEVSRRSAYLGEQITVSYKLYFRAEVRTYNVDKMPGHTGFWVEKFEMPSQPVIESTIINGIRYNVATLDKVALFPTQTGTLTVDPMRITVEAVVRARRSSRSLFDSFFDNPFGRTVRKALVSNPVKINVKPLPEEGKPADFSGAVGNFTLSVTADKTVAQVNDAISIKIKIRGTGNIQLVDIPKLNIPPDLEQYEPKVSTRVNNKGALIGGIKKAEYILIPRHEGEYRIKPVRFTFFNPKTKTYRTLTSNPLQLKILKGKETGLAMNPTGAGLSRQEVTLLGQDIRFIKEYSVFEPLGYRPYLSLSFWFTIVGALFLFLAFVVVNERQARIYGDQQVARRHKAGKIAAKQLSKAKSLIAAQDQSAFYKAVSQALQGFVLDKLNMELTEFSSENIRRVFSRRDIPEDEINAYLEVLQESDMGQFANVRADASTRQAVYEKAKKILTRLEKWI</sequence>
<feature type="chain" id="PRO_5031162303" evidence="3">
    <location>
        <begin position="24"/>
        <end position="610"/>
    </location>
</feature>
<keyword evidence="3" id="KW-0732">Signal</keyword>